<name>A0A644ZJF7_9ZZZZ</name>
<evidence type="ECO:0000313" key="1">
    <source>
        <dbReference type="EMBL" id="MPM40867.1"/>
    </source>
</evidence>
<reference evidence="1" key="1">
    <citation type="submission" date="2019-08" db="EMBL/GenBank/DDBJ databases">
        <authorList>
            <person name="Kucharzyk K."/>
            <person name="Murdoch R.W."/>
            <person name="Higgins S."/>
            <person name="Loffler F."/>
        </authorList>
    </citation>
    <scope>NUCLEOTIDE SEQUENCE</scope>
</reference>
<sequence>MAHVECGGHAGDAGNDDAQIRIKEPQVENELVTGHENHLDGDHQCQQQGDEDHILEGEIDAGESIGCKRGEKQLGEGDADGVDDVVLVVGEKVEPAEQLLVVFKVREAGGEEHHGNLHCLTIGLEGRDDYPEEGYQGDEGEYGKYEEADADPPFLIQSFHRLPPQL</sequence>
<dbReference type="AlphaFoldDB" id="A0A644ZJF7"/>
<dbReference type="EMBL" id="VSSQ01009155">
    <property type="protein sequence ID" value="MPM40867.1"/>
    <property type="molecule type" value="Genomic_DNA"/>
</dbReference>
<protein>
    <submittedName>
        <fullName evidence="1">Uncharacterized protein</fullName>
    </submittedName>
</protein>
<organism evidence="1">
    <name type="scientific">bioreactor metagenome</name>
    <dbReference type="NCBI Taxonomy" id="1076179"/>
    <lineage>
        <taxon>unclassified sequences</taxon>
        <taxon>metagenomes</taxon>
        <taxon>ecological metagenomes</taxon>
    </lineage>
</organism>
<proteinExistence type="predicted"/>
<accession>A0A644ZJF7</accession>
<gene>
    <name evidence="1" type="ORF">SDC9_87515</name>
</gene>
<comment type="caution">
    <text evidence="1">The sequence shown here is derived from an EMBL/GenBank/DDBJ whole genome shotgun (WGS) entry which is preliminary data.</text>
</comment>